<name>A0AAE0FIM8_9CHLO</name>
<comment type="caution">
    <text evidence="2">The sequence shown here is derived from an EMBL/GenBank/DDBJ whole genome shotgun (WGS) entry which is preliminary data.</text>
</comment>
<keyword evidence="1" id="KW-0472">Membrane</keyword>
<keyword evidence="1" id="KW-0812">Transmembrane</keyword>
<evidence type="ECO:0000256" key="1">
    <source>
        <dbReference type="SAM" id="Phobius"/>
    </source>
</evidence>
<evidence type="ECO:0000313" key="3">
    <source>
        <dbReference type="Proteomes" id="UP001190700"/>
    </source>
</evidence>
<evidence type="ECO:0000313" key="2">
    <source>
        <dbReference type="EMBL" id="KAK3260484.1"/>
    </source>
</evidence>
<dbReference type="EMBL" id="LGRX02017645">
    <property type="protein sequence ID" value="KAK3260484.1"/>
    <property type="molecule type" value="Genomic_DNA"/>
</dbReference>
<reference evidence="2 3" key="1">
    <citation type="journal article" date="2015" name="Genome Biol. Evol.">
        <title>Comparative Genomics of a Bacterivorous Green Alga Reveals Evolutionary Causalities and Consequences of Phago-Mixotrophic Mode of Nutrition.</title>
        <authorList>
            <person name="Burns J.A."/>
            <person name="Paasch A."/>
            <person name="Narechania A."/>
            <person name="Kim E."/>
        </authorList>
    </citation>
    <scope>NUCLEOTIDE SEQUENCE [LARGE SCALE GENOMIC DNA]</scope>
    <source>
        <strain evidence="2 3">PLY_AMNH</strain>
    </source>
</reference>
<sequence>MDDIEAQRVVEESKQASKLLIRDHLSEHLARNPDSTFVSWIAALHPENVALDPRLEIHEGNEWLDVWQEVSNGRNRCCWSSCCCCSSRDSDGTILPQSGWGWTLGRLVDILIALIEGLVALLLMLSTLSIVVAVEVPTSYFAASEFYCRDLSRRLNTYAFMPCFVPAKLLQVFFWLCGKVLFVTQMVIIETLAVSGFFACGIIVLSLSHGKWMHAKLRRVAQVTRNAFQSCRKCCQEDGARHQAHETSGLAENTKAVTTNTRTAPVANDSSLSHPQAIYIELPNNACPLDDDFDKVIDRL</sequence>
<feature type="transmembrane region" description="Helical" evidence="1">
    <location>
        <begin position="182"/>
        <end position="208"/>
    </location>
</feature>
<gene>
    <name evidence="2" type="ORF">CYMTET_30557</name>
</gene>
<keyword evidence="1" id="KW-1133">Transmembrane helix</keyword>
<feature type="transmembrane region" description="Helical" evidence="1">
    <location>
        <begin position="155"/>
        <end position="176"/>
    </location>
</feature>
<dbReference type="AlphaFoldDB" id="A0AAE0FIM8"/>
<organism evidence="2 3">
    <name type="scientific">Cymbomonas tetramitiformis</name>
    <dbReference type="NCBI Taxonomy" id="36881"/>
    <lineage>
        <taxon>Eukaryota</taxon>
        <taxon>Viridiplantae</taxon>
        <taxon>Chlorophyta</taxon>
        <taxon>Pyramimonadophyceae</taxon>
        <taxon>Pyramimonadales</taxon>
        <taxon>Pyramimonadaceae</taxon>
        <taxon>Cymbomonas</taxon>
    </lineage>
</organism>
<protein>
    <submittedName>
        <fullName evidence="2">Uncharacterized protein</fullName>
    </submittedName>
</protein>
<proteinExistence type="predicted"/>
<accession>A0AAE0FIM8</accession>
<feature type="transmembrane region" description="Helical" evidence="1">
    <location>
        <begin position="110"/>
        <end position="134"/>
    </location>
</feature>
<dbReference type="Proteomes" id="UP001190700">
    <property type="component" value="Unassembled WGS sequence"/>
</dbReference>
<keyword evidence="3" id="KW-1185">Reference proteome</keyword>